<comment type="caution">
    <text evidence="6">The sequence shown here is derived from an EMBL/GenBank/DDBJ whole genome shotgun (WGS) entry which is preliminary data.</text>
</comment>
<evidence type="ECO:0000256" key="5">
    <source>
        <dbReference type="SAM" id="Phobius"/>
    </source>
</evidence>
<evidence type="ECO:0000313" key="6">
    <source>
        <dbReference type="EMBL" id="MBM0275140.1"/>
    </source>
</evidence>
<organism evidence="6 7">
    <name type="scientific">Micromonospora tarensis</name>
    <dbReference type="NCBI Taxonomy" id="2806100"/>
    <lineage>
        <taxon>Bacteria</taxon>
        <taxon>Bacillati</taxon>
        <taxon>Actinomycetota</taxon>
        <taxon>Actinomycetes</taxon>
        <taxon>Micromonosporales</taxon>
        <taxon>Micromonosporaceae</taxon>
        <taxon>Micromonospora</taxon>
    </lineage>
</organism>
<comment type="subcellular location">
    <subcellularLocation>
        <location evidence="1">Membrane</location>
        <topology evidence="1">Multi-pass membrane protein</topology>
    </subcellularLocation>
</comment>
<evidence type="ECO:0000256" key="1">
    <source>
        <dbReference type="ARBA" id="ARBA00004141"/>
    </source>
</evidence>
<dbReference type="RefSeq" id="WP_203147546.1">
    <property type="nucleotide sequence ID" value="NZ_JAEVHL010000017.1"/>
</dbReference>
<proteinExistence type="predicted"/>
<feature type="transmembrane region" description="Helical" evidence="5">
    <location>
        <begin position="47"/>
        <end position="67"/>
    </location>
</feature>
<evidence type="ECO:0000256" key="2">
    <source>
        <dbReference type="ARBA" id="ARBA00022692"/>
    </source>
</evidence>
<evidence type="ECO:0000256" key="3">
    <source>
        <dbReference type="ARBA" id="ARBA00022989"/>
    </source>
</evidence>
<evidence type="ECO:0000313" key="7">
    <source>
        <dbReference type="Proteomes" id="UP000622245"/>
    </source>
</evidence>
<evidence type="ECO:0000256" key="4">
    <source>
        <dbReference type="ARBA" id="ARBA00023136"/>
    </source>
</evidence>
<dbReference type="InterPro" id="IPR035906">
    <property type="entry name" value="MetI-like_sf"/>
</dbReference>
<gene>
    <name evidence="6" type="ORF">JM949_06535</name>
</gene>
<name>A0ABS1YCL5_9ACTN</name>
<dbReference type="EMBL" id="JAEVHL010000017">
    <property type="protein sequence ID" value="MBM0275140.1"/>
    <property type="molecule type" value="Genomic_DNA"/>
</dbReference>
<keyword evidence="4 5" id="KW-0472">Membrane</keyword>
<keyword evidence="2 5" id="KW-0812">Transmembrane</keyword>
<keyword evidence="3 5" id="KW-1133">Transmembrane helix</keyword>
<dbReference type="Proteomes" id="UP000622245">
    <property type="component" value="Unassembled WGS sequence"/>
</dbReference>
<reference evidence="6 7" key="1">
    <citation type="submission" date="2021-01" db="EMBL/GenBank/DDBJ databases">
        <title>Draft genome sequence of Micromonospora sp. strain STR1s_6.</title>
        <authorList>
            <person name="Karlyshev A."/>
            <person name="Jawad R."/>
        </authorList>
    </citation>
    <scope>NUCLEOTIDE SEQUENCE [LARGE SCALE GENOMIC DNA]</scope>
    <source>
        <strain evidence="6 7">STR1S-6</strain>
    </source>
</reference>
<dbReference type="SUPFAM" id="SSF161098">
    <property type="entry name" value="MetI-like"/>
    <property type="match status" value="1"/>
</dbReference>
<accession>A0ABS1YCL5</accession>
<feature type="transmembrane region" description="Helical" evidence="5">
    <location>
        <begin position="6"/>
        <end position="26"/>
    </location>
</feature>
<keyword evidence="7" id="KW-1185">Reference proteome</keyword>
<protein>
    <submittedName>
        <fullName evidence="6">Uncharacterized protein</fullName>
    </submittedName>
</protein>
<sequence length="118" mass="13699">MTALVNSLATVLILSWIFSGVAIMVAKLLYRDPPRFARTLFHELRPFYLPAVVVAFVTAGMLSDSWWRWLNLALNVWNWWRLRNLDDDDDRWKRRRKRLAEQVSVSGGRLVVVSGGAR</sequence>